<proteinExistence type="inferred from homology"/>
<feature type="active site" evidence="6">
    <location>
        <position position="407"/>
    </location>
</feature>
<dbReference type="FunFam" id="1.10.230.10:FF:000002">
    <property type="entry name" value="Citrate synthase"/>
    <property type="match status" value="1"/>
</dbReference>
<feature type="active site" evidence="6">
    <location>
        <position position="351"/>
    </location>
</feature>
<evidence type="ECO:0000313" key="10">
    <source>
        <dbReference type="Proteomes" id="UP000683000"/>
    </source>
</evidence>
<dbReference type="Proteomes" id="UP000683000">
    <property type="component" value="Unassembled WGS sequence"/>
</dbReference>
<evidence type="ECO:0000256" key="5">
    <source>
        <dbReference type="PIRNR" id="PIRNR001369"/>
    </source>
</evidence>
<dbReference type="Gene3D" id="1.10.580.10">
    <property type="entry name" value="Citrate Synthase, domain 1"/>
    <property type="match status" value="1"/>
</dbReference>
<evidence type="ECO:0000256" key="8">
    <source>
        <dbReference type="SAM" id="MobiDB-lite"/>
    </source>
</evidence>
<reference evidence="9" key="1">
    <citation type="submission" date="2021-03" db="EMBL/GenBank/DDBJ databases">
        <title>Evolutionary innovations through gain and loss of genes in the ectomycorrhizal Boletales.</title>
        <authorList>
            <person name="Wu G."/>
            <person name="Miyauchi S."/>
            <person name="Morin E."/>
            <person name="Yang Z.-L."/>
            <person name="Xu J."/>
            <person name="Martin F.M."/>
        </authorList>
    </citation>
    <scope>NUCLEOTIDE SEQUENCE</scope>
    <source>
        <strain evidence="9">BR01</strain>
    </source>
</reference>
<comment type="pathway">
    <text evidence="1">Carbohydrate metabolism.</text>
</comment>
<sequence>MGQDTASSKVRRDDSLTVLDNRTGKQYNVPIKHNTIPAPFFKTIRAPSGPNDRPEDESERGLRVSDRGFLNTAVIESSITYIDGDNGILRYRGYPIEQLAAKSSFLECAYLLIYGSLPTRAQLSYFEPEVLNHGVMHADAAGFFRAFRYDAHPMAILTSAFAYLGSYYREANPSLQEYLHEWCKGGPGCTSEHGQADFRLIGKATTLAAMAYRVRQGREFVVPPTGMSYTESFLFQLDHLSHSDAFPTTLTSGGATYRPHPVLVRALDILFILHADHEMNASSTTVLQTGSSLPDPYSAIAAGCASLYGPLHGGANEAVIRMLVSIGSPENVPEFLAAVKRREKVLSGFGHRVYKTSDPRSFIIRKVADEVFAVTGADPLLNTAMALHDAALKDAYFVSRKLAPNVDFWSGLIYRAMGFPMDFFPVLFVVPRVVGWLAHWRQMMLSPEGVKIWRPRQIYVGPSERPYVPLEERQGVEGIGKEPSVVVHSGITKRRRLVEEGSVAKSKL</sequence>
<dbReference type="PANTHER" id="PTHR42871">
    <property type="entry name" value="CITRATE SYNTHASE"/>
    <property type="match status" value="1"/>
</dbReference>
<protein>
    <recommendedName>
        <fullName evidence="5 7">Citrate synthase</fullName>
    </recommendedName>
</protein>
<dbReference type="InterPro" id="IPR016143">
    <property type="entry name" value="Citrate_synth-like_sm_a-sub"/>
</dbReference>
<dbReference type="InterPro" id="IPR036969">
    <property type="entry name" value="Citrate_synthase_sf"/>
</dbReference>
<accession>A0A8I2YL25</accession>
<evidence type="ECO:0000256" key="2">
    <source>
        <dbReference type="ARBA" id="ARBA00010566"/>
    </source>
</evidence>
<dbReference type="GO" id="GO:0006099">
    <property type="term" value="P:tricarboxylic acid cycle"/>
    <property type="evidence" value="ECO:0007669"/>
    <property type="project" value="UniProtKB-KW"/>
</dbReference>
<organism evidence="9 10">
    <name type="scientific">Boletus reticuloceps</name>
    <dbReference type="NCBI Taxonomy" id="495285"/>
    <lineage>
        <taxon>Eukaryota</taxon>
        <taxon>Fungi</taxon>
        <taxon>Dikarya</taxon>
        <taxon>Basidiomycota</taxon>
        <taxon>Agaricomycotina</taxon>
        <taxon>Agaricomycetes</taxon>
        <taxon>Agaricomycetidae</taxon>
        <taxon>Boletales</taxon>
        <taxon>Boletineae</taxon>
        <taxon>Boletaceae</taxon>
        <taxon>Boletoideae</taxon>
        <taxon>Boletus</taxon>
    </lineage>
</organism>
<comment type="similarity">
    <text evidence="2 5 7">Belongs to the citrate synthase family.</text>
</comment>
<dbReference type="EMBL" id="JAGFBS010000018">
    <property type="protein sequence ID" value="KAG6374404.1"/>
    <property type="molecule type" value="Genomic_DNA"/>
</dbReference>
<evidence type="ECO:0000256" key="6">
    <source>
        <dbReference type="PIRSR" id="PIRSR001369-1"/>
    </source>
</evidence>
<dbReference type="PRINTS" id="PR00143">
    <property type="entry name" value="CITRTSNTHASE"/>
</dbReference>
<dbReference type="SUPFAM" id="SSF48256">
    <property type="entry name" value="Citrate synthase"/>
    <property type="match status" value="1"/>
</dbReference>
<dbReference type="InterPro" id="IPR016142">
    <property type="entry name" value="Citrate_synth-like_lrg_a-sub"/>
</dbReference>
<dbReference type="Gene3D" id="1.10.230.10">
    <property type="entry name" value="Cytochrome P450-Terp, domain 2"/>
    <property type="match status" value="1"/>
</dbReference>
<evidence type="ECO:0000256" key="3">
    <source>
        <dbReference type="ARBA" id="ARBA00022532"/>
    </source>
</evidence>
<evidence type="ECO:0000256" key="4">
    <source>
        <dbReference type="ARBA" id="ARBA00022679"/>
    </source>
</evidence>
<gene>
    <name evidence="9" type="ORF">JVT61DRAFT_4441</name>
</gene>
<keyword evidence="4 5" id="KW-0808">Transferase</keyword>
<dbReference type="PANTHER" id="PTHR42871:SF1">
    <property type="entry name" value="CITRATE SYNTHASE"/>
    <property type="match status" value="1"/>
</dbReference>
<dbReference type="InterPro" id="IPR019810">
    <property type="entry name" value="Citrate_synthase_AS"/>
</dbReference>
<feature type="region of interest" description="Disordered" evidence="8">
    <location>
        <begin position="42"/>
        <end position="63"/>
    </location>
</feature>
<name>A0A8I2YL25_9AGAM</name>
<dbReference type="InterPro" id="IPR002020">
    <property type="entry name" value="Citrate_synthase"/>
</dbReference>
<comment type="caution">
    <text evidence="9">The sequence shown here is derived from an EMBL/GenBank/DDBJ whole genome shotgun (WGS) entry which is preliminary data.</text>
</comment>
<dbReference type="Pfam" id="PF00285">
    <property type="entry name" value="Citrate_synt"/>
    <property type="match status" value="1"/>
</dbReference>
<evidence type="ECO:0000256" key="7">
    <source>
        <dbReference type="RuleBase" id="RU000441"/>
    </source>
</evidence>
<dbReference type="InterPro" id="IPR024176">
    <property type="entry name" value="Citrate_synthase_bac-typ"/>
</dbReference>
<feature type="region of interest" description="Disordered" evidence="8">
    <location>
        <begin position="1"/>
        <end position="21"/>
    </location>
</feature>
<keyword evidence="10" id="KW-1185">Reference proteome</keyword>
<dbReference type="OrthoDB" id="435022at2759"/>
<dbReference type="PROSITE" id="PS00480">
    <property type="entry name" value="CITRATE_SYNTHASE"/>
    <property type="match status" value="1"/>
</dbReference>
<dbReference type="GO" id="GO:0046912">
    <property type="term" value="F:acyltransferase activity, acyl groups converted into alkyl on transfer"/>
    <property type="evidence" value="ECO:0007669"/>
    <property type="project" value="InterPro"/>
</dbReference>
<evidence type="ECO:0000256" key="1">
    <source>
        <dbReference type="ARBA" id="ARBA00005007"/>
    </source>
</evidence>
<keyword evidence="3" id="KW-0816">Tricarboxylic acid cycle</keyword>
<dbReference type="AlphaFoldDB" id="A0A8I2YL25"/>
<evidence type="ECO:0000313" key="9">
    <source>
        <dbReference type="EMBL" id="KAG6374404.1"/>
    </source>
</evidence>
<dbReference type="PIRSF" id="PIRSF001369">
    <property type="entry name" value="Citrate_synth"/>
    <property type="match status" value="1"/>
</dbReference>